<organism evidence="1 2">
    <name type="scientific">Vaccinium darrowii</name>
    <dbReference type="NCBI Taxonomy" id="229202"/>
    <lineage>
        <taxon>Eukaryota</taxon>
        <taxon>Viridiplantae</taxon>
        <taxon>Streptophyta</taxon>
        <taxon>Embryophyta</taxon>
        <taxon>Tracheophyta</taxon>
        <taxon>Spermatophyta</taxon>
        <taxon>Magnoliopsida</taxon>
        <taxon>eudicotyledons</taxon>
        <taxon>Gunneridae</taxon>
        <taxon>Pentapetalae</taxon>
        <taxon>asterids</taxon>
        <taxon>Ericales</taxon>
        <taxon>Ericaceae</taxon>
        <taxon>Vaccinioideae</taxon>
        <taxon>Vaccinieae</taxon>
        <taxon>Vaccinium</taxon>
    </lineage>
</organism>
<evidence type="ECO:0000313" key="1">
    <source>
        <dbReference type="EMBL" id="KAH7842793.1"/>
    </source>
</evidence>
<keyword evidence="2" id="KW-1185">Reference proteome</keyword>
<gene>
    <name evidence="1" type="ORF">Vadar_009325</name>
</gene>
<accession>A0ACB7XQR1</accession>
<dbReference type="Proteomes" id="UP000828048">
    <property type="component" value="Chromosome 1"/>
</dbReference>
<reference evidence="1 2" key="1">
    <citation type="journal article" date="2021" name="Hortic Res">
        <title>High-quality reference genome and annotation aids understanding of berry development for evergreen blueberry (Vaccinium darrowii).</title>
        <authorList>
            <person name="Yu J."/>
            <person name="Hulse-Kemp A.M."/>
            <person name="Babiker E."/>
            <person name="Staton M."/>
        </authorList>
    </citation>
    <scope>NUCLEOTIDE SEQUENCE [LARGE SCALE GENOMIC DNA]</scope>
    <source>
        <strain evidence="2">cv. NJ 8807/NJ 8810</strain>
        <tissue evidence="1">Young leaf</tissue>
    </source>
</reference>
<evidence type="ECO:0000313" key="2">
    <source>
        <dbReference type="Proteomes" id="UP000828048"/>
    </source>
</evidence>
<dbReference type="EMBL" id="CM037151">
    <property type="protein sequence ID" value="KAH7842793.1"/>
    <property type="molecule type" value="Genomic_DNA"/>
</dbReference>
<name>A0ACB7XQR1_9ERIC</name>
<sequence length="520" mass="59576">MMAHKHLHELLQEDQEPFLLKNYISDRKSQLQIIPKKCKPITTKTSISKHSLCKQACFFSFKNSPDLRRKSPSKTSNAVTLHIPARTAALLLESAMRIHRQSSARKPRTTQISNLGLGLLGSIFKRLSSKNQSRNRENTGGKGEKLNGNVEDESGVRMGFSCSCNDDNSSRRNSGVWSVRKSAGKGEKMKESSIELGFSCDNSRRASTIWSESNEEKSLDLESSSTSSRSDEFEERENDDFGFCEKGFCSSPSSPFRFALEASHCSGGRTPVFVSPATSPTRHMLQEREKCEVVESMMVEDEEEKEQFSPVSVLDPPFEDDDDDNDCNEEESYDMECSYAIVQRVKQQLLHKLRRFEKLADLDPVELEKRMSEEQEDDYDNIEDDEEEFKEDVYAKKNTNDFVREVLSELGFHFNEVPTHMERLVSDLIAEEKREDDGTDDGELVVKRVCKRLDSWKEEKSNTIDMMVELDFRRESDGWKRTDKDQVREAAMEIEQSIFRLLVEELSVELVEFSGESSLI</sequence>
<proteinExistence type="predicted"/>
<comment type="caution">
    <text evidence="1">The sequence shown here is derived from an EMBL/GenBank/DDBJ whole genome shotgun (WGS) entry which is preliminary data.</text>
</comment>
<protein>
    <submittedName>
        <fullName evidence="1">Uncharacterized protein</fullName>
    </submittedName>
</protein>